<keyword evidence="2" id="KW-0597">Phosphoprotein</keyword>
<dbReference type="InterPro" id="IPR058245">
    <property type="entry name" value="NreC/VraR/RcsB-like_REC"/>
</dbReference>
<sequence>MTRVLIVEDHPIFRDGLAAALDGAGAIEVVGCAGSGEEALEQVGELRPDVALMDLNLPGMSGVEATRVLCERHPAVRVLVLTMQADDESLFAAVRAGARGYLLKGAERADVVRAVEAVARGEALFGAAVAARMLTRFAAPAPAVPFPPS</sequence>
<feature type="modified residue" description="4-aspartylphosphate" evidence="2">
    <location>
        <position position="54"/>
    </location>
</feature>
<gene>
    <name evidence="4" type="ORF">GCM10025789_25910</name>
</gene>
<name>A0ABP9FL05_9ACTN</name>
<reference evidence="5" key="1">
    <citation type="journal article" date="2019" name="Int. J. Syst. Evol. Microbiol.">
        <title>The Global Catalogue of Microorganisms (GCM) 10K type strain sequencing project: providing services to taxonomists for standard genome sequencing and annotation.</title>
        <authorList>
            <consortium name="The Broad Institute Genomics Platform"/>
            <consortium name="The Broad Institute Genome Sequencing Center for Infectious Disease"/>
            <person name="Wu L."/>
            <person name="Ma J."/>
        </authorList>
    </citation>
    <scope>NUCLEOTIDE SEQUENCE [LARGE SCALE GENOMIC DNA]</scope>
    <source>
        <strain evidence="5">JCM 19125</strain>
    </source>
</reference>
<protein>
    <recommendedName>
        <fullName evidence="3">Response regulatory domain-containing protein</fullName>
    </recommendedName>
</protein>
<accession>A0ABP9FL05</accession>
<keyword evidence="1" id="KW-0238">DNA-binding</keyword>
<evidence type="ECO:0000256" key="1">
    <source>
        <dbReference type="ARBA" id="ARBA00023125"/>
    </source>
</evidence>
<evidence type="ECO:0000256" key="2">
    <source>
        <dbReference type="PROSITE-ProRule" id="PRU00169"/>
    </source>
</evidence>
<dbReference type="PANTHER" id="PTHR43214">
    <property type="entry name" value="TWO-COMPONENT RESPONSE REGULATOR"/>
    <property type="match status" value="1"/>
</dbReference>
<dbReference type="EMBL" id="BAABLV010000038">
    <property type="protein sequence ID" value="GAA4905421.1"/>
    <property type="molecule type" value="Genomic_DNA"/>
</dbReference>
<evidence type="ECO:0000313" key="5">
    <source>
        <dbReference type="Proteomes" id="UP001501521"/>
    </source>
</evidence>
<comment type="caution">
    <text evidence="4">The sequence shown here is derived from an EMBL/GenBank/DDBJ whole genome shotgun (WGS) entry which is preliminary data.</text>
</comment>
<dbReference type="RefSeq" id="WP_345583558.1">
    <property type="nucleotide sequence ID" value="NZ_BAABLV010000038.1"/>
</dbReference>
<dbReference type="PANTHER" id="PTHR43214:SF43">
    <property type="entry name" value="TWO-COMPONENT RESPONSE REGULATOR"/>
    <property type="match status" value="1"/>
</dbReference>
<dbReference type="Proteomes" id="UP001501521">
    <property type="component" value="Unassembled WGS sequence"/>
</dbReference>
<proteinExistence type="predicted"/>
<dbReference type="InterPro" id="IPR001789">
    <property type="entry name" value="Sig_transdc_resp-reg_receiver"/>
</dbReference>
<dbReference type="Pfam" id="PF00072">
    <property type="entry name" value="Response_reg"/>
    <property type="match status" value="1"/>
</dbReference>
<dbReference type="SUPFAM" id="SSF52172">
    <property type="entry name" value="CheY-like"/>
    <property type="match status" value="1"/>
</dbReference>
<dbReference type="PROSITE" id="PS50110">
    <property type="entry name" value="RESPONSE_REGULATORY"/>
    <property type="match status" value="1"/>
</dbReference>
<feature type="domain" description="Response regulatory" evidence="3">
    <location>
        <begin position="3"/>
        <end position="119"/>
    </location>
</feature>
<dbReference type="SMART" id="SM00448">
    <property type="entry name" value="REC"/>
    <property type="match status" value="1"/>
</dbReference>
<dbReference type="CDD" id="cd17535">
    <property type="entry name" value="REC_NarL-like"/>
    <property type="match status" value="1"/>
</dbReference>
<dbReference type="InterPro" id="IPR011006">
    <property type="entry name" value="CheY-like_superfamily"/>
</dbReference>
<dbReference type="InterPro" id="IPR039420">
    <property type="entry name" value="WalR-like"/>
</dbReference>
<evidence type="ECO:0000313" key="4">
    <source>
        <dbReference type="EMBL" id="GAA4905421.1"/>
    </source>
</evidence>
<organism evidence="4 5">
    <name type="scientific">Tessaracoccus lubricantis</name>
    <dbReference type="NCBI Taxonomy" id="545543"/>
    <lineage>
        <taxon>Bacteria</taxon>
        <taxon>Bacillati</taxon>
        <taxon>Actinomycetota</taxon>
        <taxon>Actinomycetes</taxon>
        <taxon>Propionibacteriales</taxon>
        <taxon>Propionibacteriaceae</taxon>
        <taxon>Tessaracoccus</taxon>
    </lineage>
</organism>
<dbReference type="Gene3D" id="3.40.50.2300">
    <property type="match status" value="1"/>
</dbReference>
<keyword evidence="5" id="KW-1185">Reference proteome</keyword>
<evidence type="ECO:0000259" key="3">
    <source>
        <dbReference type="PROSITE" id="PS50110"/>
    </source>
</evidence>